<dbReference type="EMBL" id="JABBFZ010000006">
    <property type="protein sequence ID" value="NML31791.1"/>
    <property type="molecule type" value="Genomic_DNA"/>
</dbReference>
<keyword evidence="1" id="KW-0812">Transmembrane</keyword>
<feature type="transmembrane region" description="Helical" evidence="1">
    <location>
        <begin position="75"/>
        <end position="95"/>
    </location>
</feature>
<feature type="transmembrane region" description="Helical" evidence="1">
    <location>
        <begin position="41"/>
        <end position="63"/>
    </location>
</feature>
<protein>
    <submittedName>
        <fullName evidence="2">Uncharacterized protein</fullName>
    </submittedName>
</protein>
<keyword evidence="1" id="KW-1133">Transmembrane helix</keyword>
<accession>A0A7X9ZXG1</accession>
<keyword evidence="1" id="KW-0472">Membrane</keyword>
<comment type="caution">
    <text evidence="2">The sequence shown here is derived from an EMBL/GenBank/DDBJ whole genome shotgun (WGS) entry which is preliminary data.</text>
</comment>
<evidence type="ECO:0000256" key="1">
    <source>
        <dbReference type="SAM" id="Phobius"/>
    </source>
</evidence>
<reference evidence="2 3" key="1">
    <citation type="submission" date="2020-04" db="EMBL/GenBank/DDBJ databases">
        <title>Paraburkholderia sp. G-4-1-8 isolated from soil.</title>
        <authorList>
            <person name="Dahal R.H."/>
        </authorList>
    </citation>
    <scope>NUCLEOTIDE SEQUENCE [LARGE SCALE GENOMIC DNA]</scope>
    <source>
        <strain evidence="2 3">G-4-1-8</strain>
    </source>
</reference>
<name>A0A7X9ZXG1_9BURK</name>
<dbReference type="Proteomes" id="UP000583127">
    <property type="component" value="Unassembled WGS sequence"/>
</dbReference>
<evidence type="ECO:0000313" key="2">
    <source>
        <dbReference type="EMBL" id="NML31791.1"/>
    </source>
</evidence>
<evidence type="ECO:0000313" key="3">
    <source>
        <dbReference type="Proteomes" id="UP000583127"/>
    </source>
</evidence>
<sequence>MIDVVLRAGIAALAGWVAVGGFLMPYSAIEIMIYLDNVVGVLIAAAMITLAAVLAIDVLMNFVPQPFRWAWLDRYRHYVYVAAAACYVVPPFVLARITGDSLGLCAPWLGVAVAILLMAFIDQHEKRHREGKCEI</sequence>
<feature type="transmembrane region" description="Helical" evidence="1">
    <location>
        <begin position="12"/>
        <end position="35"/>
    </location>
</feature>
<keyword evidence="3" id="KW-1185">Reference proteome</keyword>
<dbReference type="AlphaFoldDB" id="A0A7X9ZXG1"/>
<dbReference type="RefSeq" id="WP_169498049.1">
    <property type="nucleotide sequence ID" value="NZ_JABBFZ010000006.1"/>
</dbReference>
<feature type="transmembrane region" description="Helical" evidence="1">
    <location>
        <begin position="101"/>
        <end position="121"/>
    </location>
</feature>
<organism evidence="2 3">
    <name type="scientific">Paraburkholderia antibiotica</name>
    <dbReference type="NCBI Taxonomy" id="2728839"/>
    <lineage>
        <taxon>Bacteria</taxon>
        <taxon>Pseudomonadati</taxon>
        <taxon>Pseudomonadota</taxon>
        <taxon>Betaproteobacteria</taxon>
        <taxon>Burkholderiales</taxon>
        <taxon>Burkholderiaceae</taxon>
        <taxon>Paraburkholderia</taxon>
    </lineage>
</organism>
<proteinExistence type="predicted"/>
<gene>
    <name evidence="2" type="ORF">HHL14_13200</name>
</gene>